<dbReference type="STRING" id="1300345.LF41_577"/>
<dbReference type="eggNOG" id="COG0662">
    <property type="taxonomic scope" value="Bacteria"/>
</dbReference>
<sequence length="121" mass="13633">MNNAYDIDTDTILHPVGTDFDITAIGAAQNPWWNRTLCAVNDAWVRLGVLDGDFHWHKHDDTDEFFMVMEGQLDIELEDRMVTLQPGQAFTVPRGVMHFPHARGRTVVLMIERAGVAPTGD</sequence>
<keyword evidence="4" id="KW-1185">Reference proteome</keyword>
<dbReference type="Proteomes" id="UP000030518">
    <property type="component" value="Unassembled WGS sequence"/>
</dbReference>
<dbReference type="EMBL" id="JRKJ01000018">
    <property type="protein sequence ID" value="KGQ18551.1"/>
    <property type="molecule type" value="Genomic_DNA"/>
</dbReference>
<dbReference type="PROSITE" id="PS50042">
    <property type="entry name" value="CNMP_BINDING_3"/>
    <property type="match status" value="1"/>
</dbReference>
<evidence type="ECO:0000256" key="1">
    <source>
        <dbReference type="ARBA" id="ARBA00004496"/>
    </source>
</evidence>
<dbReference type="InterPro" id="IPR000595">
    <property type="entry name" value="cNMP-bd_dom"/>
</dbReference>
<accession>A0A0A2WEB6</accession>
<dbReference type="InterPro" id="IPR014710">
    <property type="entry name" value="RmlC-like_jellyroll"/>
</dbReference>
<dbReference type="OrthoDB" id="9794183at2"/>
<feature type="domain" description="Cyclic nucleotide-binding" evidence="2">
    <location>
        <begin position="51"/>
        <end position="90"/>
    </location>
</feature>
<organism evidence="3 4">
    <name type="scientific">Lysobacter dokdonensis DS-58</name>
    <dbReference type="NCBI Taxonomy" id="1300345"/>
    <lineage>
        <taxon>Bacteria</taxon>
        <taxon>Pseudomonadati</taxon>
        <taxon>Pseudomonadota</taxon>
        <taxon>Gammaproteobacteria</taxon>
        <taxon>Lysobacterales</taxon>
        <taxon>Lysobacteraceae</taxon>
        <taxon>Noviluteimonas</taxon>
    </lineage>
</organism>
<dbReference type="CDD" id="cd02226">
    <property type="entry name" value="cupin_YdbB-like"/>
    <property type="match status" value="1"/>
</dbReference>
<comment type="subcellular location">
    <subcellularLocation>
        <location evidence="1">Cytoplasm</location>
    </subcellularLocation>
</comment>
<evidence type="ECO:0000259" key="2">
    <source>
        <dbReference type="PROSITE" id="PS50042"/>
    </source>
</evidence>
<comment type="caution">
    <text evidence="3">The sequence shown here is derived from an EMBL/GenBank/DDBJ whole genome shotgun (WGS) entry which is preliminary data.</text>
</comment>
<dbReference type="SUPFAM" id="SSF51182">
    <property type="entry name" value="RmlC-like cupins"/>
    <property type="match status" value="1"/>
</dbReference>
<dbReference type="PANTHER" id="PTHR36114">
    <property type="entry name" value="16.7 KDA PROTEIN IN WHIE LOCUS"/>
    <property type="match status" value="1"/>
</dbReference>
<proteinExistence type="predicted"/>
<dbReference type="PANTHER" id="PTHR36114:SF1">
    <property type="entry name" value="16.7 KDA PROTEIN IN WHIE LOCUS"/>
    <property type="match status" value="1"/>
</dbReference>
<dbReference type="AlphaFoldDB" id="A0A0A2WEB6"/>
<evidence type="ECO:0000313" key="4">
    <source>
        <dbReference type="Proteomes" id="UP000030518"/>
    </source>
</evidence>
<protein>
    <submittedName>
        <fullName evidence="3">Cyclic nucleotide-binding protein</fullName>
    </submittedName>
</protein>
<dbReference type="RefSeq" id="WP_036169838.1">
    <property type="nucleotide sequence ID" value="NZ_JRKJ01000018.1"/>
</dbReference>
<dbReference type="GO" id="GO:0005737">
    <property type="term" value="C:cytoplasm"/>
    <property type="evidence" value="ECO:0007669"/>
    <property type="project" value="UniProtKB-SubCell"/>
</dbReference>
<dbReference type="InterPro" id="IPR011051">
    <property type="entry name" value="RmlC_Cupin_sf"/>
</dbReference>
<gene>
    <name evidence="3" type="ORF">LF41_577</name>
</gene>
<dbReference type="Gene3D" id="2.60.120.10">
    <property type="entry name" value="Jelly Rolls"/>
    <property type="match status" value="1"/>
</dbReference>
<evidence type="ECO:0000313" key="3">
    <source>
        <dbReference type="EMBL" id="KGQ18551.1"/>
    </source>
</evidence>
<dbReference type="InterPro" id="IPR052044">
    <property type="entry name" value="PKS_Associated_Protein"/>
</dbReference>
<dbReference type="InterPro" id="IPR013096">
    <property type="entry name" value="Cupin_2"/>
</dbReference>
<reference evidence="3 4" key="1">
    <citation type="submission" date="2014-09" db="EMBL/GenBank/DDBJ databases">
        <title>Genome sequences of Lysobacter dokdonensis DS-58.</title>
        <authorList>
            <person name="Kim J.F."/>
            <person name="Kwak M.-J."/>
        </authorList>
    </citation>
    <scope>NUCLEOTIDE SEQUENCE [LARGE SCALE GENOMIC DNA]</scope>
    <source>
        <strain evidence="3 4">DS-58</strain>
    </source>
</reference>
<dbReference type="PATRIC" id="fig|1300345.3.peg.2248"/>
<name>A0A0A2WEB6_9GAMM</name>
<dbReference type="Pfam" id="PF07883">
    <property type="entry name" value="Cupin_2"/>
    <property type="match status" value="1"/>
</dbReference>